<gene>
    <name evidence="2" type="primary">Acey_s0011.g1494</name>
    <name evidence="2" type="synonym">Acey-R10E9.3</name>
    <name evidence="2" type="ORF">Y032_0011g1494</name>
</gene>
<sequence length="299" mass="34072">MIWIYSCCLAPNVERKRKKCEASRRSSLLRRFSLGSLNDAFRPWSITATSNGIHEHSRKGSELPGALKRKAFPSLDLAFMFSVLLLVYFIESVAFYPFLVFAFIELLTLLVSVLHARRPSLGVLLIYISLEIGKALAAITLGLVTVLYDHDKDCAVTKCKTFNFSPVERFRFFWFLISKAAFSMFLCLVAMAAEPRAEGGFRRMHSRERTWKLILFVGVLLHPLLEQDRRCALYTIVRADVETRHYHLSSAHKLPKISGSKTGFLAVLYGITYTVVLRSSWEFSSHGNLRYDSEVGRCL</sequence>
<feature type="transmembrane region" description="Helical" evidence="1">
    <location>
        <begin position="172"/>
        <end position="193"/>
    </location>
</feature>
<dbReference type="Proteomes" id="UP000024635">
    <property type="component" value="Unassembled WGS sequence"/>
</dbReference>
<dbReference type="OrthoDB" id="5830733at2759"/>
<dbReference type="EMBL" id="JARK01001347">
    <property type="protein sequence ID" value="EYC25982.1"/>
    <property type="molecule type" value="Genomic_DNA"/>
</dbReference>
<name>A0A016VG28_9BILA</name>
<keyword evidence="1" id="KW-0472">Membrane</keyword>
<evidence type="ECO:0000313" key="3">
    <source>
        <dbReference type="Proteomes" id="UP000024635"/>
    </source>
</evidence>
<keyword evidence="1" id="KW-0812">Transmembrane</keyword>
<evidence type="ECO:0000256" key="1">
    <source>
        <dbReference type="SAM" id="Phobius"/>
    </source>
</evidence>
<reference evidence="3" key="1">
    <citation type="journal article" date="2015" name="Nat. Genet.">
        <title>The genome and transcriptome of the zoonotic hookworm Ancylostoma ceylanicum identify infection-specific gene families.</title>
        <authorList>
            <person name="Schwarz E.M."/>
            <person name="Hu Y."/>
            <person name="Antoshechkin I."/>
            <person name="Miller M.M."/>
            <person name="Sternberg P.W."/>
            <person name="Aroian R.V."/>
        </authorList>
    </citation>
    <scope>NUCLEOTIDE SEQUENCE</scope>
    <source>
        <strain evidence="3">HY135</strain>
    </source>
</reference>
<feature type="transmembrane region" description="Helical" evidence="1">
    <location>
        <begin position="96"/>
        <end position="116"/>
    </location>
</feature>
<comment type="caution">
    <text evidence="2">The sequence shown here is derived from an EMBL/GenBank/DDBJ whole genome shotgun (WGS) entry which is preliminary data.</text>
</comment>
<feature type="transmembrane region" description="Helical" evidence="1">
    <location>
        <begin position="123"/>
        <end position="148"/>
    </location>
</feature>
<protein>
    <submittedName>
        <fullName evidence="2">Uncharacterized protein</fullName>
    </submittedName>
</protein>
<feature type="transmembrane region" description="Helical" evidence="1">
    <location>
        <begin position="71"/>
        <end position="90"/>
    </location>
</feature>
<organism evidence="2 3">
    <name type="scientific">Ancylostoma ceylanicum</name>
    <dbReference type="NCBI Taxonomy" id="53326"/>
    <lineage>
        <taxon>Eukaryota</taxon>
        <taxon>Metazoa</taxon>
        <taxon>Ecdysozoa</taxon>
        <taxon>Nematoda</taxon>
        <taxon>Chromadorea</taxon>
        <taxon>Rhabditida</taxon>
        <taxon>Rhabditina</taxon>
        <taxon>Rhabditomorpha</taxon>
        <taxon>Strongyloidea</taxon>
        <taxon>Ancylostomatidae</taxon>
        <taxon>Ancylostomatinae</taxon>
        <taxon>Ancylostoma</taxon>
    </lineage>
</organism>
<keyword evidence="1" id="KW-1133">Transmembrane helix</keyword>
<proteinExistence type="predicted"/>
<keyword evidence="3" id="KW-1185">Reference proteome</keyword>
<evidence type="ECO:0000313" key="2">
    <source>
        <dbReference type="EMBL" id="EYC25982.1"/>
    </source>
</evidence>
<accession>A0A016VG28</accession>
<dbReference type="AlphaFoldDB" id="A0A016VG28"/>